<dbReference type="AlphaFoldDB" id="A0A1E7WBP2"/>
<evidence type="ECO:0000256" key="2">
    <source>
        <dbReference type="SAM" id="Phobius"/>
    </source>
</evidence>
<protein>
    <submittedName>
        <fullName evidence="3">Uncharacterized protein</fullName>
    </submittedName>
</protein>
<feature type="compositionally biased region" description="Low complexity" evidence="1">
    <location>
        <begin position="159"/>
        <end position="175"/>
    </location>
</feature>
<name>A0A1E7WBP2_9BURK</name>
<comment type="caution">
    <text evidence="3">The sequence shown here is derived from an EMBL/GenBank/DDBJ whole genome shotgun (WGS) entry which is preliminary data.</text>
</comment>
<evidence type="ECO:0000313" key="3">
    <source>
        <dbReference type="EMBL" id="OEZ94311.1"/>
    </source>
</evidence>
<keyword evidence="2" id="KW-0812">Transmembrane</keyword>
<dbReference type="EMBL" id="LROM01000136">
    <property type="protein sequence ID" value="OEZ94311.1"/>
    <property type="molecule type" value="Genomic_DNA"/>
</dbReference>
<accession>A0A1E7WBP2</accession>
<feature type="region of interest" description="Disordered" evidence="1">
    <location>
        <begin position="158"/>
        <end position="231"/>
    </location>
</feature>
<evidence type="ECO:0000313" key="4">
    <source>
        <dbReference type="Proteomes" id="UP000175989"/>
    </source>
</evidence>
<keyword evidence="2" id="KW-1133">Transmembrane helix</keyword>
<feature type="transmembrane region" description="Helical" evidence="2">
    <location>
        <begin position="51"/>
        <end position="72"/>
    </location>
</feature>
<organism evidence="3 4">
    <name type="scientific">Duganella phyllosphaerae</name>
    <dbReference type="NCBI Taxonomy" id="762836"/>
    <lineage>
        <taxon>Bacteria</taxon>
        <taxon>Pseudomonadati</taxon>
        <taxon>Pseudomonadota</taxon>
        <taxon>Betaproteobacteria</taxon>
        <taxon>Burkholderiales</taxon>
        <taxon>Oxalobacteraceae</taxon>
        <taxon>Telluria group</taxon>
        <taxon>Duganella</taxon>
    </lineage>
</organism>
<dbReference type="RefSeq" id="WP_070251544.1">
    <property type="nucleotide sequence ID" value="NZ_LROM01000136.1"/>
</dbReference>
<reference evidence="4" key="1">
    <citation type="journal article" date="2016" name="Front. Microbiol.">
        <title>Molecular Keys to the Janthinobacterium and Duganella spp. Interaction with the Plant Pathogen Fusarium graminearum.</title>
        <authorList>
            <person name="Haack F.S."/>
            <person name="Poehlein A."/>
            <person name="Kroger C."/>
            <person name="Voigt C.A."/>
            <person name="Piepenbring M."/>
            <person name="Bode H.B."/>
            <person name="Daniel R."/>
            <person name="Schafer W."/>
            <person name="Streit W.R."/>
        </authorList>
    </citation>
    <scope>NUCLEOTIDE SEQUENCE [LARGE SCALE GENOMIC DNA]</scope>
    <source>
        <strain evidence="4">T54</strain>
    </source>
</reference>
<feature type="compositionally biased region" description="Low complexity" evidence="1">
    <location>
        <begin position="220"/>
        <end position="231"/>
    </location>
</feature>
<dbReference type="Proteomes" id="UP000175989">
    <property type="component" value="Unassembled WGS sequence"/>
</dbReference>
<gene>
    <name evidence="3" type="ORF">DUPY_46470</name>
</gene>
<evidence type="ECO:0000256" key="1">
    <source>
        <dbReference type="SAM" id="MobiDB-lite"/>
    </source>
</evidence>
<sequence>MDTFKQMPNLMGASHRPLHGAADRNRRILAQLEHGPKASSRANHPVRASRLDGWTMGLVVLLLTIGGVAWLMHEETITPVTFKRHADGGRSAADLFAQTTATAPATTAAPVRSATATPTAETMALAGTAPVAANAATRNDDGDRPAAIIDAHHGTPAMGLAATPAAPRTLTGGAPKTPDSTNLRATSAKVAKTADNAGAHQNTAAVSGTLAPKTPRRHPGSSPSPGTTSDSDVTLLTALVAHAGKPASVAPERSRDVVERANGVPTADLLGRCKQLGLMEGMLCRSRICSGSWESDPACSAPAQ</sequence>
<proteinExistence type="predicted"/>
<keyword evidence="2" id="KW-0472">Membrane</keyword>
<dbReference type="OrthoDB" id="8724867at2"/>
<keyword evidence="4" id="KW-1185">Reference proteome</keyword>